<accession>A0A256GZX0</accession>
<dbReference type="EMBL" id="NNRN01000019">
    <property type="protein sequence ID" value="OYR32727.1"/>
    <property type="molecule type" value="Genomic_DNA"/>
</dbReference>
<evidence type="ECO:0000313" key="1">
    <source>
        <dbReference type="EMBL" id="OYR32727.1"/>
    </source>
</evidence>
<sequence length="55" mass="6307">MHIVTWKAFYFDTNCQYCFHSYREILETCDSTLSEAAGFGDHPATELRTALGSDR</sequence>
<gene>
    <name evidence="1" type="ORF">CES86_5607</name>
</gene>
<name>A0A256GZX0_9HYPH</name>
<dbReference type="Proteomes" id="UP000216363">
    <property type="component" value="Unassembled WGS sequence"/>
</dbReference>
<dbReference type="AlphaFoldDB" id="A0A256GZX0"/>
<reference evidence="1 2" key="1">
    <citation type="submission" date="2017-07" db="EMBL/GenBank/DDBJ databases">
        <title>Draft genome of Ochrobactrum lupini type strain LUP21.</title>
        <authorList>
            <person name="Krzyzanowska D.M."/>
            <person name="Jafra S."/>
        </authorList>
    </citation>
    <scope>NUCLEOTIDE SEQUENCE [LARGE SCALE GENOMIC DNA]</scope>
    <source>
        <strain evidence="1 2">LUP21</strain>
    </source>
</reference>
<evidence type="ECO:0000313" key="2">
    <source>
        <dbReference type="Proteomes" id="UP000216363"/>
    </source>
</evidence>
<organism evidence="1 2">
    <name type="scientific">Brucella lupini</name>
    <dbReference type="NCBI Taxonomy" id="255457"/>
    <lineage>
        <taxon>Bacteria</taxon>
        <taxon>Pseudomonadati</taxon>
        <taxon>Pseudomonadota</taxon>
        <taxon>Alphaproteobacteria</taxon>
        <taxon>Hyphomicrobiales</taxon>
        <taxon>Brucellaceae</taxon>
        <taxon>Brucella/Ochrobactrum group</taxon>
        <taxon>Brucella</taxon>
    </lineage>
</organism>
<proteinExistence type="predicted"/>
<comment type="caution">
    <text evidence="1">The sequence shown here is derived from an EMBL/GenBank/DDBJ whole genome shotgun (WGS) entry which is preliminary data.</text>
</comment>
<protein>
    <submittedName>
        <fullName evidence="1">Uncharacterized protein</fullName>
    </submittedName>
</protein>